<dbReference type="RefSeq" id="WP_045179918.1">
    <property type="nucleotide sequence ID" value="NZ_CP162607.1"/>
</dbReference>
<name>A0AB39I6M5_9PSED</name>
<dbReference type="InterPro" id="IPR052922">
    <property type="entry name" value="Cytidylate_Kinase-2"/>
</dbReference>
<protein>
    <submittedName>
        <fullName evidence="1">AAA family ATPase</fullName>
    </submittedName>
</protein>
<dbReference type="Gene3D" id="3.40.50.300">
    <property type="entry name" value="P-loop containing nucleotide triphosphate hydrolases"/>
    <property type="match status" value="1"/>
</dbReference>
<evidence type="ECO:0000313" key="1">
    <source>
        <dbReference type="EMBL" id="XDK38497.1"/>
    </source>
</evidence>
<proteinExistence type="predicted"/>
<dbReference type="SUPFAM" id="SSF52540">
    <property type="entry name" value="P-loop containing nucleoside triphosphate hydrolases"/>
    <property type="match status" value="1"/>
</dbReference>
<dbReference type="PANTHER" id="PTHR37816:SF1">
    <property type="entry name" value="TOXIN"/>
    <property type="match status" value="1"/>
</dbReference>
<dbReference type="AlphaFoldDB" id="A0AB39I6M5"/>
<dbReference type="PANTHER" id="PTHR37816">
    <property type="entry name" value="YALI0E33011P"/>
    <property type="match status" value="1"/>
</dbReference>
<sequence length="181" mass="20600">MQRIVILGNAGSGKSTLARDLGERLNVPVVHLDKLFWEPDWTEPDADTFRARVSAALASDAWICEGNYARRTFDLRLPRAQLIIWLDTPRITCFTRVIWRSLLNRPRADKPLGCEEKLDRAFLTFLNFVWTFDRDYRPSIDAVRVVKGPQVPVVHLRGARQIAEFIARLPSSAALHCSDSA</sequence>
<reference evidence="1" key="1">
    <citation type="submission" date="2024-07" db="EMBL/GenBank/DDBJ databases">
        <title>Identification and characteristics of a novel species of coltsfoot's symbiotic bacteria.</title>
        <authorList>
            <person name="Juszczyk A."/>
            <person name="Jasielczuk I."/>
            <person name="Gurgul A."/>
            <person name="Rogala M."/>
            <person name="Kowalczyk A."/>
            <person name="Szmatola T."/>
            <person name="Kosecka-Strojek M."/>
            <person name="Arent Z."/>
            <person name="Latowski D."/>
        </authorList>
    </citation>
    <scope>NUCLEOTIDE SEQUENCE</scope>
    <source>
        <strain evidence="1">Hg7Tf</strain>
    </source>
</reference>
<accession>A0AB39I6M5</accession>
<dbReference type="EMBL" id="CP162607">
    <property type="protein sequence ID" value="XDK38497.1"/>
    <property type="molecule type" value="Genomic_DNA"/>
</dbReference>
<dbReference type="InterPro" id="IPR027417">
    <property type="entry name" value="P-loop_NTPase"/>
</dbReference>
<gene>
    <name evidence="1" type="ORF">AB4Y39_07485</name>
</gene>
<organism evidence="1">
    <name type="scientific">Pseudomonas sp. Hg7Tf</name>
    <dbReference type="NCBI Taxonomy" id="3236988"/>
    <lineage>
        <taxon>Bacteria</taxon>
        <taxon>Pseudomonadati</taxon>
        <taxon>Pseudomonadota</taxon>
        <taxon>Gammaproteobacteria</taxon>
        <taxon>Pseudomonadales</taxon>
        <taxon>Pseudomonadaceae</taxon>
        <taxon>Pseudomonas</taxon>
    </lineage>
</organism>